<dbReference type="OrthoDB" id="10556956at2759"/>
<reference evidence="2 3" key="1">
    <citation type="journal article" date="2019" name="Sci. Rep.">
        <title>Orb-weaving spider Araneus ventricosus genome elucidates the spidroin gene catalogue.</title>
        <authorList>
            <person name="Kono N."/>
            <person name="Nakamura H."/>
            <person name="Ohtoshi R."/>
            <person name="Moran D.A.P."/>
            <person name="Shinohara A."/>
            <person name="Yoshida Y."/>
            <person name="Fujiwara M."/>
            <person name="Mori M."/>
            <person name="Tomita M."/>
            <person name="Arakawa K."/>
        </authorList>
    </citation>
    <scope>NUCLEOTIDE SEQUENCE [LARGE SCALE GENOMIC DNA]</scope>
</reference>
<dbReference type="AlphaFoldDB" id="A0A4Y2KXJ1"/>
<keyword evidence="1" id="KW-0732">Signal</keyword>
<proteinExistence type="predicted"/>
<name>A0A4Y2KXJ1_ARAVE</name>
<sequence length="225" mass="26490">MIFCLILLYLFVQANLSAVGNAIPMITDFQYCNLNDGAMLQLPLNEPDFRFYCWRLLDYYKCVDKYKEYYPKNKKMHVPRVLSNAKRFMKNKLCKMNTVQKRYLKHMKCFKNAMNSYGSCLESAQGAVLEYYEKKNFMEPLWMIVTRRCLEESIRLTCFTSIIESRCGSDASALYSEILEETKFLLSMCPQHRFIYARDRTNFVSDTSSFKKSELCNRGSCSAHF</sequence>
<comment type="caution">
    <text evidence="2">The sequence shown here is derived from an EMBL/GenBank/DDBJ whole genome shotgun (WGS) entry which is preliminary data.</text>
</comment>
<feature type="chain" id="PRO_5021229050" description="DUF19 domain-containing protein" evidence="1">
    <location>
        <begin position="23"/>
        <end position="225"/>
    </location>
</feature>
<evidence type="ECO:0000313" key="3">
    <source>
        <dbReference type="Proteomes" id="UP000499080"/>
    </source>
</evidence>
<dbReference type="Proteomes" id="UP000499080">
    <property type="component" value="Unassembled WGS sequence"/>
</dbReference>
<evidence type="ECO:0000313" key="2">
    <source>
        <dbReference type="EMBL" id="GBN07144.1"/>
    </source>
</evidence>
<organism evidence="2 3">
    <name type="scientific">Araneus ventricosus</name>
    <name type="common">Orbweaver spider</name>
    <name type="synonym">Epeira ventricosa</name>
    <dbReference type="NCBI Taxonomy" id="182803"/>
    <lineage>
        <taxon>Eukaryota</taxon>
        <taxon>Metazoa</taxon>
        <taxon>Ecdysozoa</taxon>
        <taxon>Arthropoda</taxon>
        <taxon>Chelicerata</taxon>
        <taxon>Arachnida</taxon>
        <taxon>Araneae</taxon>
        <taxon>Araneomorphae</taxon>
        <taxon>Entelegynae</taxon>
        <taxon>Araneoidea</taxon>
        <taxon>Araneidae</taxon>
        <taxon>Araneus</taxon>
    </lineage>
</organism>
<gene>
    <name evidence="2" type="ORF">AVEN_266113_1</name>
</gene>
<keyword evidence="3" id="KW-1185">Reference proteome</keyword>
<protein>
    <recommendedName>
        <fullName evidence="4">DUF19 domain-containing protein</fullName>
    </recommendedName>
</protein>
<feature type="signal peptide" evidence="1">
    <location>
        <begin position="1"/>
        <end position="22"/>
    </location>
</feature>
<evidence type="ECO:0000256" key="1">
    <source>
        <dbReference type="SAM" id="SignalP"/>
    </source>
</evidence>
<accession>A0A4Y2KXJ1</accession>
<dbReference type="EMBL" id="BGPR01005136">
    <property type="protein sequence ID" value="GBN07144.1"/>
    <property type="molecule type" value="Genomic_DNA"/>
</dbReference>
<evidence type="ECO:0008006" key="4">
    <source>
        <dbReference type="Google" id="ProtNLM"/>
    </source>
</evidence>